<reference evidence="1 2" key="1">
    <citation type="submission" date="2019-03" db="EMBL/GenBank/DDBJ databases">
        <title>Genomic Encyclopedia of Type Strains, Phase IV (KMG-IV): sequencing the most valuable type-strain genomes for metagenomic binning, comparative biology and taxonomic classification.</title>
        <authorList>
            <person name="Goeker M."/>
        </authorList>
    </citation>
    <scope>NUCLEOTIDE SEQUENCE [LARGE SCALE GENOMIC DNA]</scope>
    <source>
        <strain evidence="1 2">DSM 21100</strain>
    </source>
</reference>
<accession>A0A4R3KXJ8</accession>
<organism evidence="1 2">
    <name type="scientific">Anseongella ginsenosidimutans</name>
    <dbReference type="NCBI Taxonomy" id="496056"/>
    <lineage>
        <taxon>Bacteria</taxon>
        <taxon>Pseudomonadati</taxon>
        <taxon>Bacteroidota</taxon>
        <taxon>Sphingobacteriia</taxon>
        <taxon>Sphingobacteriales</taxon>
        <taxon>Sphingobacteriaceae</taxon>
        <taxon>Anseongella</taxon>
    </lineage>
</organism>
<dbReference type="AlphaFoldDB" id="A0A4R3KXJ8"/>
<gene>
    <name evidence="1" type="ORF">EDD80_102384</name>
</gene>
<evidence type="ECO:0000313" key="1">
    <source>
        <dbReference type="EMBL" id="TCS89190.1"/>
    </source>
</evidence>
<dbReference type="Proteomes" id="UP000295807">
    <property type="component" value="Unassembled WGS sequence"/>
</dbReference>
<dbReference type="EMBL" id="SMAD01000002">
    <property type="protein sequence ID" value="TCS89190.1"/>
    <property type="molecule type" value="Genomic_DNA"/>
</dbReference>
<name>A0A4R3KXJ8_9SPHI</name>
<evidence type="ECO:0000313" key="2">
    <source>
        <dbReference type="Proteomes" id="UP000295807"/>
    </source>
</evidence>
<sequence>MEELVINEGWERIRAKILRRFNHIRAEQLNFTPGGEEQLVDNLQSLTGLRKAELVFMIRKMQVNLNNNRL</sequence>
<comment type="caution">
    <text evidence="1">The sequence shown here is derived from an EMBL/GenBank/DDBJ whole genome shotgun (WGS) entry which is preliminary data.</text>
</comment>
<keyword evidence="2" id="KW-1185">Reference proteome</keyword>
<protein>
    <recommendedName>
        <fullName evidence="3">General stress protein CsbD</fullName>
    </recommendedName>
</protein>
<proteinExistence type="predicted"/>
<dbReference type="RefSeq" id="WP_132128275.1">
    <property type="nucleotide sequence ID" value="NZ_CP042432.1"/>
</dbReference>
<evidence type="ECO:0008006" key="3">
    <source>
        <dbReference type="Google" id="ProtNLM"/>
    </source>
</evidence>